<dbReference type="AlphaFoldDB" id="A0A9N8KHR1"/>
<feature type="region of interest" description="Disordered" evidence="1">
    <location>
        <begin position="1"/>
        <end position="66"/>
    </location>
</feature>
<name>A0A9N8KHR1_9PEZI</name>
<evidence type="ECO:0000313" key="2">
    <source>
        <dbReference type="EMBL" id="CAD0112163.1"/>
    </source>
</evidence>
<feature type="compositionally biased region" description="Polar residues" evidence="1">
    <location>
        <begin position="39"/>
        <end position="49"/>
    </location>
</feature>
<feature type="compositionally biased region" description="Polar residues" evidence="1">
    <location>
        <begin position="1"/>
        <end position="10"/>
    </location>
</feature>
<keyword evidence="3" id="KW-1185">Reference proteome</keyword>
<protein>
    <submittedName>
        <fullName evidence="2">Uncharacterized protein</fullName>
    </submittedName>
</protein>
<feature type="compositionally biased region" description="Basic and acidic residues" evidence="1">
    <location>
        <begin position="158"/>
        <end position="171"/>
    </location>
</feature>
<organism evidence="2 3">
    <name type="scientific">Aureobasidium uvarum</name>
    <dbReference type="NCBI Taxonomy" id="2773716"/>
    <lineage>
        <taxon>Eukaryota</taxon>
        <taxon>Fungi</taxon>
        <taxon>Dikarya</taxon>
        <taxon>Ascomycota</taxon>
        <taxon>Pezizomycotina</taxon>
        <taxon>Dothideomycetes</taxon>
        <taxon>Dothideomycetidae</taxon>
        <taxon>Dothideales</taxon>
        <taxon>Saccotheciaceae</taxon>
        <taxon>Aureobasidium</taxon>
    </lineage>
</organism>
<gene>
    <name evidence="2" type="ORF">AWRI4620_LOCUS6418</name>
</gene>
<sequence>MMYESHNQTAFRRRAVDRVGQVSEHLTSRPGYAREHIATSRTQSNTGTPSFLHRQNGLPTSLAPTPVQSPTIGSVSLPSFKHMAEVADHSNLQYMRAPSVGSEYIPVPLIRTESSYVSPPESVFSPTPTPSRSVTPTMNMARMSLSVRPARRQSPSYRVEKKSKPAKRKDMSTTARAQELENNRRIDAAQRPYKEGVQTSLMISEGNGRQRFPRFDRPHAPREAKRAKIVTGSSDPNTRHNVAQTHLRAEKGGSRMVLQRLLISGLNWKGRKIQTFVNAKSSGMLYEEKDTLQASTKLIAFAIFMLQGIFEAEGMQQLCDILDLFEPEDVQPAVVMRDPRDDDKTYDLKCQAARIQVIEEAHLPLGLKNVRSQDELLQIVQQKLMPIADDFGKVALRQMFFRRPREHRAMF</sequence>
<comment type="caution">
    <text evidence="2">The sequence shown here is derived from an EMBL/GenBank/DDBJ whole genome shotgun (WGS) entry which is preliminary data.</text>
</comment>
<feature type="compositionally biased region" description="Polar residues" evidence="1">
    <location>
        <begin position="57"/>
        <end position="66"/>
    </location>
</feature>
<proteinExistence type="predicted"/>
<dbReference type="OrthoDB" id="3887577at2759"/>
<evidence type="ECO:0000256" key="1">
    <source>
        <dbReference type="SAM" id="MobiDB-lite"/>
    </source>
</evidence>
<reference evidence="2" key="1">
    <citation type="submission" date="2020-06" db="EMBL/GenBank/DDBJ databases">
        <authorList>
            <person name="Onetto C."/>
        </authorList>
    </citation>
    <scope>NUCLEOTIDE SEQUENCE</scope>
</reference>
<dbReference type="EMBL" id="CAINUL010000014">
    <property type="protein sequence ID" value="CAD0112163.1"/>
    <property type="molecule type" value="Genomic_DNA"/>
</dbReference>
<feature type="compositionally biased region" description="Low complexity" evidence="1">
    <location>
        <begin position="122"/>
        <end position="136"/>
    </location>
</feature>
<feature type="region of interest" description="Disordered" evidence="1">
    <location>
        <begin position="147"/>
        <end position="176"/>
    </location>
</feature>
<feature type="region of interest" description="Disordered" evidence="1">
    <location>
        <begin position="117"/>
        <end position="136"/>
    </location>
</feature>
<accession>A0A9N8KHR1</accession>
<evidence type="ECO:0000313" key="3">
    <source>
        <dbReference type="Proteomes" id="UP000745764"/>
    </source>
</evidence>
<dbReference type="Proteomes" id="UP000745764">
    <property type="component" value="Unassembled WGS sequence"/>
</dbReference>